<dbReference type="EMBL" id="BNAS01000003">
    <property type="protein sequence ID" value="GHH73548.1"/>
    <property type="molecule type" value="Genomic_DNA"/>
</dbReference>
<evidence type="ECO:0000313" key="3">
    <source>
        <dbReference type="Proteomes" id="UP000627369"/>
    </source>
</evidence>
<evidence type="ECO:0000256" key="1">
    <source>
        <dbReference type="SAM" id="MobiDB-lite"/>
    </source>
</evidence>
<reference evidence="2" key="2">
    <citation type="submission" date="2020-09" db="EMBL/GenBank/DDBJ databases">
        <authorList>
            <person name="Sun Q."/>
            <person name="Zhou Y."/>
        </authorList>
    </citation>
    <scope>NUCLEOTIDE SEQUENCE</scope>
    <source>
        <strain evidence="2">CGMCC 4.7398</strain>
    </source>
</reference>
<proteinExistence type="predicted"/>
<protein>
    <submittedName>
        <fullName evidence="2">Uncharacterized protein</fullName>
    </submittedName>
</protein>
<keyword evidence="3" id="KW-1185">Reference proteome</keyword>
<feature type="region of interest" description="Disordered" evidence="1">
    <location>
        <begin position="1"/>
        <end position="23"/>
    </location>
</feature>
<evidence type="ECO:0000313" key="2">
    <source>
        <dbReference type="EMBL" id="GHH73548.1"/>
    </source>
</evidence>
<organism evidence="2 3">
    <name type="scientific">Promicromonospora soli</name>
    <dbReference type="NCBI Taxonomy" id="2035533"/>
    <lineage>
        <taxon>Bacteria</taxon>
        <taxon>Bacillati</taxon>
        <taxon>Actinomycetota</taxon>
        <taxon>Actinomycetes</taxon>
        <taxon>Micrococcales</taxon>
        <taxon>Promicromonosporaceae</taxon>
        <taxon>Promicromonospora</taxon>
    </lineage>
</organism>
<dbReference type="Proteomes" id="UP000627369">
    <property type="component" value="Unassembled WGS sequence"/>
</dbReference>
<sequence>MQGAAPMPSVQDAQGSDTDAPRNNAFSRYALIPFAARWTARKATPPRLAYRWCCALANTELRSGACVAAHDEWSGAEAVAG</sequence>
<accession>A0A919FX05</accession>
<dbReference type="AlphaFoldDB" id="A0A919FX05"/>
<name>A0A919FX05_9MICO</name>
<comment type="caution">
    <text evidence="2">The sequence shown here is derived from an EMBL/GenBank/DDBJ whole genome shotgun (WGS) entry which is preliminary data.</text>
</comment>
<reference evidence="2" key="1">
    <citation type="journal article" date="2014" name="Int. J. Syst. Evol. Microbiol.">
        <title>Complete genome sequence of Corynebacterium casei LMG S-19264T (=DSM 44701T), isolated from a smear-ripened cheese.</title>
        <authorList>
            <consortium name="US DOE Joint Genome Institute (JGI-PGF)"/>
            <person name="Walter F."/>
            <person name="Albersmeier A."/>
            <person name="Kalinowski J."/>
            <person name="Ruckert C."/>
        </authorList>
    </citation>
    <scope>NUCLEOTIDE SEQUENCE</scope>
    <source>
        <strain evidence="2">CGMCC 4.7398</strain>
    </source>
</reference>
<gene>
    <name evidence="2" type="ORF">GCM10017772_25440</name>
</gene>